<keyword evidence="2" id="KW-1185">Reference proteome</keyword>
<name>A0A5N6WP66_9EURO</name>
<evidence type="ECO:0000313" key="1">
    <source>
        <dbReference type="EMBL" id="KAE8322675.1"/>
    </source>
</evidence>
<evidence type="ECO:0000313" key="2">
    <source>
        <dbReference type="Proteomes" id="UP000325945"/>
    </source>
</evidence>
<gene>
    <name evidence="1" type="ORF">BDV39DRAFT_183580</name>
</gene>
<dbReference type="EMBL" id="ML741841">
    <property type="protein sequence ID" value="KAE8322675.1"/>
    <property type="molecule type" value="Genomic_DNA"/>
</dbReference>
<accession>A0A5N6WP66</accession>
<proteinExistence type="predicted"/>
<protein>
    <submittedName>
        <fullName evidence="1">Uncharacterized protein</fullName>
    </submittedName>
</protein>
<sequence>MSVILLVCLARVSTDLVHKSIVHTYSCLFFKFFRIDSIVIAILIPAGSQATPLHHVNPVTSRALCSVGSAQGLSTLYGVHGWTYIILTRVQTNSTVMIHGTLTGLTAEPDGLTVR</sequence>
<dbReference type="Proteomes" id="UP000325945">
    <property type="component" value="Unassembled WGS sequence"/>
</dbReference>
<dbReference type="AlphaFoldDB" id="A0A5N6WP66"/>
<reference evidence="2" key="1">
    <citation type="submission" date="2019-04" db="EMBL/GenBank/DDBJ databases">
        <title>Friends and foes A comparative genomics studyof 23 Aspergillus species from section Flavi.</title>
        <authorList>
            <consortium name="DOE Joint Genome Institute"/>
            <person name="Kjaerbolling I."/>
            <person name="Vesth T."/>
            <person name="Frisvad J.C."/>
            <person name="Nybo J.L."/>
            <person name="Theobald S."/>
            <person name="Kildgaard S."/>
            <person name="Isbrandt T."/>
            <person name="Kuo A."/>
            <person name="Sato A."/>
            <person name="Lyhne E.K."/>
            <person name="Kogle M.E."/>
            <person name="Wiebenga A."/>
            <person name="Kun R.S."/>
            <person name="Lubbers R.J."/>
            <person name="Makela M.R."/>
            <person name="Barry K."/>
            <person name="Chovatia M."/>
            <person name="Clum A."/>
            <person name="Daum C."/>
            <person name="Haridas S."/>
            <person name="He G."/>
            <person name="LaButti K."/>
            <person name="Lipzen A."/>
            <person name="Mondo S."/>
            <person name="Riley R."/>
            <person name="Salamov A."/>
            <person name="Simmons B.A."/>
            <person name="Magnuson J.K."/>
            <person name="Henrissat B."/>
            <person name="Mortensen U.H."/>
            <person name="Larsen T.O."/>
            <person name="Devries R.P."/>
            <person name="Grigoriev I.V."/>
            <person name="Machida M."/>
            <person name="Baker S.E."/>
            <person name="Andersen M.R."/>
        </authorList>
    </citation>
    <scope>NUCLEOTIDE SEQUENCE [LARGE SCALE GENOMIC DNA]</scope>
    <source>
        <strain evidence="2">CBS 130017</strain>
    </source>
</reference>
<organism evidence="1 2">
    <name type="scientific">Aspergillus sergii</name>
    <dbReference type="NCBI Taxonomy" id="1034303"/>
    <lineage>
        <taxon>Eukaryota</taxon>
        <taxon>Fungi</taxon>
        <taxon>Dikarya</taxon>
        <taxon>Ascomycota</taxon>
        <taxon>Pezizomycotina</taxon>
        <taxon>Eurotiomycetes</taxon>
        <taxon>Eurotiomycetidae</taxon>
        <taxon>Eurotiales</taxon>
        <taxon>Aspergillaceae</taxon>
        <taxon>Aspergillus</taxon>
        <taxon>Aspergillus subgen. Circumdati</taxon>
    </lineage>
</organism>